<gene>
    <name evidence="1" type="ORF">H2198_009369</name>
</gene>
<evidence type="ECO:0000313" key="2">
    <source>
        <dbReference type="Proteomes" id="UP001172386"/>
    </source>
</evidence>
<accession>A0ACC2ZUM1</accession>
<name>A0ACC2ZUM1_9EURO</name>
<sequence length="518" mass="56440">MVINDGLIEYLGNDASRRIPELGSEGSVETIDLDGRSVFPSFIDGHMHLLQFGASLLKVGLDRCKNLEEIRSTIIKAAEGMPDARRILCRGWRQETTNREALASMIDDIDPRPIFIDADDLHSEWCNSAALVEMGIDRNTPDPVDGVIHRDLDGNPTGLISEGAVITMVWPYLIGLMSKAEKIDCIRAAVKEYHTSGYTGVIEMAMDEGAWQLLECMRGTAELGLRVAAHWIIVPAGDDASNLAQVQTAIDMNAKYNLHNSPNFRIAGIKVICDGVIDSCTAALSKPYLVPPSGSGDLNWTPSALAKVTAMADAANLQIALHAIGDAAINLAINTLESLGTTNRRHRIEHLELTHPEDARRLGELGITASIQPVHSDPAILSAWPELIGSERCDWAFAHRAFHEHGAQLAIGTDSPTAPHLPFPNLYVANTRTSARDLHNHSKINQRQGLDLHEAFGAATWGAAYSCFAETMTGSLEVGKKADFIVLDGLPDNLDAKSLLQACIAETWMDGKPIYRRR</sequence>
<protein>
    <submittedName>
        <fullName evidence="1">Uncharacterized protein</fullName>
    </submittedName>
</protein>
<organism evidence="1 2">
    <name type="scientific">Neophaeococcomyces mojaviensis</name>
    <dbReference type="NCBI Taxonomy" id="3383035"/>
    <lineage>
        <taxon>Eukaryota</taxon>
        <taxon>Fungi</taxon>
        <taxon>Dikarya</taxon>
        <taxon>Ascomycota</taxon>
        <taxon>Pezizomycotina</taxon>
        <taxon>Eurotiomycetes</taxon>
        <taxon>Chaetothyriomycetidae</taxon>
        <taxon>Chaetothyriales</taxon>
        <taxon>Chaetothyriales incertae sedis</taxon>
        <taxon>Neophaeococcomyces</taxon>
    </lineage>
</organism>
<dbReference type="EMBL" id="JAPDRQ010000263">
    <property type="protein sequence ID" value="KAJ9651335.1"/>
    <property type="molecule type" value="Genomic_DNA"/>
</dbReference>
<evidence type="ECO:0000313" key="1">
    <source>
        <dbReference type="EMBL" id="KAJ9651335.1"/>
    </source>
</evidence>
<dbReference type="Proteomes" id="UP001172386">
    <property type="component" value="Unassembled WGS sequence"/>
</dbReference>
<reference evidence="1" key="1">
    <citation type="submission" date="2022-10" db="EMBL/GenBank/DDBJ databases">
        <title>Culturing micro-colonial fungi from biological soil crusts in the Mojave desert and describing Neophaeococcomyces mojavensis, and introducing the new genera and species Taxawa tesnikishii.</title>
        <authorList>
            <person name="Kurbessoian T."/>
            <person name="Stajich J.E."/>
        </authorList>
    </citation>
    <scope>NUCLEOTIDE SEQUENCE</scope>
    <source>
        <strain evidence="1">JES_112</strain>
    </source>
</reference>
<proteinExistence type="predicted"/>
<comment type="caution">
    <text evidence="1">The sequence shown here is derived from an EMBL/GenBank/DDBJ whole genome shotgun (WGS) entry which is preliminary data.</text>
</comment>
<keyword evidence="2" id="KW-1185">Reference proteome</keyword>